<dbReference type="InterPro" id="IPR006170">
    <property type="entry name" value="PBP/GOBP"/>
</dbReference>
<dbReference type="Gene3D" id="1.10.238.20">
    <property type="entry name" value="Pheromone/general odorant binding protein domain"/>
    <property type="match status" value="1"/>
</dbReference>
<evidence type="ECO:0000256" key="3">
    <source>
        <dbReference type="ARBA" id="ARBA00022525"/>
    </source>
</evidence>
<organism evidence="6 7">
    <name type="scientific">Phyllotreta striolata</name>
    <name type="common">Striped flea beetle</name>
    <name type="synonym">Crioceris striolata</name>
    <dbReference type="NCBI Taxonomy" id="444603"/>
    <lineage>
        <taxon>Eukaryota</taxon>
        <taxon>Metazoa</taxon>
        <taxon>Ecdysozoa</taxon>
        <taxon>Arthropoda</taxon>
        <taxon>Hexapoda</taxon>
        <taxon>Insecta</taxon>
        <taxon>Pterygota</taxon>
        <taxon>Neoptera</taxon>
        <taxon>Endopterygota</taxon>
        <taxon>Coleoptera</taxon>
        <taxon>Polyphaga</taxon>
        <taxon>Cucujiformia</taxon>
        <taxon>Chrysomeloidea</taxon>
        <taxon>Chrysomelidae</taxon>
        <taxon>Galerucinae</taxon>
        <taxon>Alticini</taxon>
        <taxon>Phyllotreta</taxon>
    </lineage>
</organism>
<proteinExistence type="inferred from homology"/>
<dbReference type="EMBL" id="OU900105">
    <property type="protein sequence ID" value="CAG9856833.1"/>
    <property type="molecule type" value="Genomic_DNA"/>
</dbReference>
<comment type="subcellular location">
    <subcellularLocation>
        <location evidence="1">Secreted</location>
    </subcellularLocation>
</comment>
<keyword evidence="7" id="KW-1185">Reference proteome</keyword>
<feature type="signal peptide" evidence="5">
    <location>
        <begin position="1"/>
        <end position="15"/>
    </location>
</feature>
<evidence type="ECO:0000313" key="6">
    <source>
        <dbReference type="EMBL" id="CAG9856833.1"/>
    </source>
</evidence>
<dbReference type="PANTHER" id="PTHR11857">
    <property type="entry name" value="ODORANT BINDING PROTEIN-RELATED"/>
    <property type="match status" value="1"/>
</dbReference>
<dbReference type="OrthoDB" id="6693014at2759"/>
<reference evidence="6" key="1">
    <citation type="submission" date="2022-01" db="EMBL/GenBank/DDBJ databases">
        <authorList>
            <person name="King R."/>
        </authorList>
    </citation>
    <scope>NUCLEOTIDE SEQUENCE</scope>
</reference>
<dbReference type="CDD" id="cd23992">
    <property type="entry name" value="PBP_GOBP"/>
    <property type="match status" value="1"/>
</dbReference>
<evidence type="ECO:0000313" key="7">
    <source>
        <dbReference type="Proteomes" id="UP001153712"/>
    </source>
</evidence>
<dbReference type="AlphaFoldDB" id="A0A9N9TIM3"/>
<protein>
    <submittedName>
        <fullName evidence="6">Uncharacterized protein</fullName>
    </submittedName>
</protein>
<dbReference type="InterPro" id="IPR036728">
    <property type="entry name" value="PBP_GOBP_sf"/>
</dbReference>
<keyword evidence="4 5" id="KW-0732">Signal</keyword>
<evidence type="ECO:0000256" key="5">
    <source>
        <dbReference type="SAM" id="SignalP"/>
    </source>
</evidence>
<feature type="chain" id="PRO_5040125922" evidence="5">
    <location>
        <begin position="16"/>
        <end position="134"/>
    </location>
</feature>
<dbReference type="PANTHER" id="PTHR11857:SF43">
    <property type="entry name" value="GEO07291P1-RELATED"/>
    <property type="match status" value="1"/>
</dbReference>
<sequence>MKCIGFSLFVFSVCCLQLAELSTDKKPILLDRIRHDCVKQTGVDASVLERARKFDYVDDQKLKEHVLCVALKHGFVKDGKLQHDAIVKKIGQIMTDGVLAAELYANCSEDKGSILETAFATAKCFLKVIRINIL</sequence>
<gene>
    <name evidence="6" type="ORF">PHYEVI_LOCUS3246</name>
</gene>
<name>A0A9N9TIM3_PHYSR</name>
<evidence type="ECO:0000256" key="1">
    <source>
        <dbReference type="ARBA" id="ARBA00004613"/>
    </source>
</evidence>
<dbReference type="SMART" id="SM00708">
    <property type="entry name" value="PhBP"/>
    <property type="match status" value="1"/>
</dbReference>
<evidence type="ECO:0000256" key="2">
    <source>
        <dbReference type="ARBA" id="ARBA00008098"/>
    </source>
</evidence>
<keyword evidence="3" id="KW-0964">Secreted</keyword>
<dbReference type="GO" id="GO:0007608">
    <property type="term" value="P:sensory perception of smell"/>
    <property type="evidence" value="ECO:0007669"/>
    <property type="project" value="TreeGrafter"/>
</dbReference>
<evidence type="ECO:0000256" key="4">
    <source>
        <dbReference type="ARBA" id="ARBA00022729"/>
    </source>
</evidence>
<dbReference type="SUPFAM" id="SSF47565">
    <property type="entry name" value="Insect pheromone/odorant-binding proteins"/>
    <property type="match status" value="1"/>
</dbReference>
<dbReference type="GO" id="GO:0005615">
    <property type="term" value="C:extracellular space"/>
    <property type="evidence" value="ECO:0007669"/>
    <property type="project" value="TreeGrafter"/>
</dbReference>
<accession>A0A9N9TIM3</accession>
<comment type="similarity">
    <text evidence="2">Belongs to the PBP/GOBP family.</text>
</comment>
<dbReference type="Pfam" id="PF01395">
    <property type="entry name" value="PBP_GOBP"/>
    <property type="match status" value="1"/>
</dbReference>
<dbReference type="Proteomes" id="UP001153712">
    <property type="component" value="Chromosome 12"/>
</dbReference>
<dbReference type="GO" id="GO:0005549">
    <property type="term" value="F:odorant binding"/>
    <property type="evidence" value="ECO:0007669"/>
    <property type="project" value="InterPro"/>
</dbReference>